<dbReference type="PROSITE" id="PS01053">
    <property type="entry name" value="ARGINASE_1"/>
    <property type="match status" value="1"/>
</dbReference>
<evidence type="ECO:0000313" key="5">
    <source>
        <dbReference type="EMBL" id="KAF2152913.1"/>
    </source>
</evidence>
<dbReference type="GO" id="GO:0046872">
    <property type="term" value="F:metal ion binding"/>
    <property type="evidence" value="ECO:0007669"/>
    <property type="project" value="UniProtKB-KW"/>
</dbReference>
<dbReference type="AlphaFoldDB" id="A0A9P4J5R0"/>
<dbReference type="GO" id="GO:0008783">
    <property type="term" value="F:agmatinase activity"/>
    <property type="evidence" value="ECO:0007669"/>
    <property type="project" value="TreeGrafter"/>
</dbReference>
<dbReference type="EMBL" id="ML996085">
    <property type="protein sequence ID" value="KAF2152913.1"/>
    <property type="molecule type" value="Genomic_DNA"/>
</dbReference>
<dbReference type="Proteomes" id="UP000799439">
    <property type="component" value="Unassembled WGS sequence"/>
</dbReference>
<dbReference type="InterPro" id="IPR020855">
    <property type="entry name" value="Ureohydrolase_Mn_BS"/>
</dbReference>
<keyword evidence="1" id="KW-0479">Metal-binding</keyword>
<dbReference type="OrthoDB" id="288726at2759"/>
<evidence type="ECO:0000256" key="4">
    <source>
        <dbReference type="RuleBase" id="RU003684"/>
    </source>
</evidence>
<dbReference type="PROSITE" id="PS51409">
    <property type="entry name" value="ARGINASE_2"/>
    <property type="match status" value="1"/>
</dbReference>
<reference evidence="5" key="1">
    <citation type="journal article" date="2020" name="Stud. Mycol.">
        <title>101 Dothideomycetes genomes: a test case for predicting lifestyles and emergence of pathogens.</title>
        <authorList>
            <person name="Haridas S."/>
            <person name="Albert R."/>
            <person name="Binder M."/>
            <person name="Bloem J."/>
            <person name="Labutti K."/>
            <person name="Salamov A."/>
            <person name="Andreopoulos B."/>
            <person name="Baker S."/>
            <person name="Barry K."/>
            <person name="Bills G."/>
            <person name="Bluhm B."/>
            <person name="Cannon C."/>
            <person name="Castanera R."/>
            <person name="Culley D."/>
            <person name="Daum C."/>
            <person name="Ezra D."/>
            <person name="Gonzalez J."/>
            <person name="Henrissat B."/>
            <person name="Kuo A."/>
            <person name="Liang C."/>
            <person name="Lipzen A."/>
            <person name="Lutzoni F."/>
            <person name="Magnuson J."/>
            <person name="Mondo S."/>
            <person name="Nolan M."/>
            <person name="Ohm R."/>
            <person name="Pangilinan J."/>
            <person name="Park H.-J."/>
            <person name="Ramirez L."/>
            <person name="Alfaro M."/>
            <person name="Sun H."/>
            <person name="Tritt A."/>
            <person name="Yoshinaga Y."/>
            <person name="Zwiers L.-H."/>
            <person name="Turgeon B."/>
            <person name="Goodwin S."/>
            <person name="Spatafora J."/>
            <person name="Crous P."/>
            <person name="Grigoriev I."/>
        </authorList>
    </citation>
    <scope>NUCLEOTIDE SEQUENCE</scope>
    <source>
        <strain evidence="5">CBS 260.36</strain>
    </source>
</reference>
<keyword evidence="6" id="KW-1185">Reference proteome</keyword>
<dbReference type="CDD" id="cd11592">
    <property type="entry name" value="Agmatinase_PAH"/>
    <property type="match status" value="1"/>
</dbReference>
<evidence type="ECO:0000256" key="3">
    <source>
        <dbReference type="PROSITE-ProRule" id="PRU00742"/>
    </source>
</evidence>
<dbReference type="PANTHER" id="PTHR11358:SF28">
    <property type="entry name" value="HYPOTHETICAL ARGINASE FAMILY PROTEIN (EUROFUNG)"/>
    <property type="match status" value="1"/>
</dbReference>
<comment type="caution">
    <text evidence="5">The sequence shown here is derived from an EMBL/GenBank/DDBJ whole genome shotgun (WGS) entry which is preliminary data.</text>
</comment>
<accession>A0A9P4J5R0</accession>
<dbReference type="PRINTS" id="PR00116">
    <property type="entry name" value="ARGINASE"/>
</dbReference>
<evidence type="ECO:0000256" key="1">
    <source>
        <dbReference type="ARBA" id="ARBA00022723"/>
    </source>
</evidence>
<dbReference type="InterPro" id="IPR006035">
    <property type="entry name" value="Ureohydrolase"/>
</dbReference>
<evidence type="ECO:0000313" key="6">
    <source>
        <dbReference type="Proteomes" id="UP000799439"/>
    </source>
</evidence>
<dbReference type="SUPFAM" id="SSF52768">
    <property type="entry name" value="Arginase/deacetylase"/>
    <property type="match status" value="1"/>
</dbReference>
<dbReference type="Gene3D" id="3.40.800.10">
    <property type="entry name" value="Ureohydrolase domain"/>
    <property type="match status" value="1"/>
</dbReference>
<comment type="similarity">
    <text evidence="3 4">Belongs to the arginase family.</text>
</comment>
<dbReference type="Pfam" id="PF00491">
    <property type="entry name" value="Arginase"/>
    <property type="match status" value="1"/>
</dbReference>
<organism evidence="5 6">
    <name type="scientific">Myriangium duriaei CBS 260.36</name>
    <dbReference type="NCBI Taxonomy" id="1168546"/>
    <lineage>
        <taxon>Eukaryota</taxon>
        <taxon>Fungi</taxon>
        <taxon>Dikarya</taxon>
        <taxon>Ascomycota</taxon>
        <taxon>Pezizomycotina</taxon>
        <taxon>Dothideomycetes</taxon>
        <taxon>Dothideomycetidae</taxon>
        <taxon>Myriangiales</taxon>
        <taxon>Myriangiaceae</taxon>
        <taxon>Myriangium</taxon>
    </lineage>
</organism>
<keyword evidence="2 4" id="KW-0378">Hydrolase</keyword>
<evidence type="ECO:0000256" key="2">
    <source>
        <dbReference type="ARBA" id="ARBA00022801"/>
    </source>
</evidence>
<name>A0A9P4J5R0_9PEZI</name>
<proteinExistence type="inferred from homology"/>
<dbReference type="PANTHER" id="PTHR11358">
    <property type="entry name" value="ARGINASE/AGMATINASE"/>
    <property type="match status" value="1"/>
</dbReference>
<gene>
    <name evidence="5" type="ORF">K461DRAFT_293225</name>
</gene>
<dbReference type="GO" id="GO:0033389">
    <property type="term" value="P:putrescine biosynthetic process from arginine, via agmatine"/>
    <property type="evidence" value="ECO:0007669"/>
    <property type="project" value="TreeGrafter"/>
</dbReference>
<protein>
    <submittedName>
        <fullName evidence="5">Arginase</fullName>
    </submittedName>
</protein>
<dbReference type="InterPro" id="IPR023696">
    <property type="entry name" value="Ureohydrolase_dom_sf"/>
</dbReference>
<sequence length="385" mass="41174">MTLQPRLISSAWQRLLCLAKAQLRRDCSVSTRQHISHSIPRLQDSKDTWDPNNITTAKYYGLSTFANLPYVHGLAPEGQPVEPYDIAILGAPFDTGTTGRSGARDGPTAVRHASQRIHPEFNTSIYTQRNALSSWARIVDTGDVPLTPHDNILALDQLSQAHQILTSRPAASHTHRIPRVITLGGDHTTTLPALRTLRPIWGPLTLIHLDAHIDTWTPASLGASTIYSSINHGTVFHHAAAEGLLSPKGSTHAGIRCALSSPQDMEHDRECGFTTITARDIDSLGVAGVVRRILDSVGGRKAYVSVDVDVLDPAFAPGTGTPEPGGWSVREVLGVLDGLEGVEVVGADVVEVAPAYDSRGQITGLAAAEVVKSLVGLMVAKPVTP</sequence>